<dbReference type="EMBL" id="BMMK01000011">
    <property type="protein sequence ID" value="GGM55608.1"/>
    <property type="molecule type" value="Genomic_DNA"/>
</dbReference>
<dbReference type="InterPro" id="IPR056928">
    <property type="entry name" value="Gp77-like"/>
</dbReference>
<gene>
    <name evidence="1" type="ORF">GCM10012275_28390</name>
</gene>
<reference evidence="1" key="2">
    <citation type="submission" date="2020-09" db="EMBL/GenBank/DDBJ databases">
        <authorList>
            <person name="Sun Q."/>
            <person name="Zhou Y."/>
        </authorList>
    </citation>
    <scope>NUCLEOTIDE SEQUENCE</scope>
    <source>
        <strain evidence="1">CGMCC 4.5737</strain>
    </source>
</reference>
<dbReference type="RefSeq" id="WP_189057777.1">
    <property type="nucleotide sequence ID" value="NZ_BMMK01000011.1"/>
</dbReference>
<reference evidence="1" key="1">
    <citation type="journal article" date="2014" name="Int. J. Syst. Evol. Microbiol.">
        <title>Complete genome sequence of Corynebacterium casei LMG S-19264T (=DSM 44701T), isolated from a smear-ripened cheese.</title>
        <authorList>
            <consortium name="US DOE Joint Genome Institute (JGI-PGF)"/>
            <person name="Walter F."/>
            <person name="Albersmeier A."/>
            <person name="Kalinowski J."/>
            <person name="Ruckert C."/>
        </authorList>
    </citation>
    <scope>NUCLEOTIDE SEQUENCE</scope>
    <source>
        <strain evidence="1">CGMCC 4.5737</strain>
    </source>
</reference>
<dbReference type="Pfam" id="PF23148">
    <property type="entry name" value="Gp77"/>
    <property type="match status" value="1"/>
</dbReference>
<organism evidence="1 2">
    <name type="scientific">Longimycelium tulufanense</name>
    <dbReference type="NCBI Taxonomy" id="907463"/>
    <lineage>
        <taxon>Bacteria</taxon>
        <taxon>Bacillati</taxon>
        <taxon>Actinomycetota</taxon>
        <taxon>Actinomycetes</taxon>
        <taxon>Pseudonocardiales</taxon>
        <taxon>Pseudonocardiaceae</taxon>
        <taxon>Longimycelium</taxon>
    </lineage>
</organism>
<evidence type="ECO:0000313" key="1">
    <source>
        <dbReference type="EMBL" id="GGM55608.1"/>
    </source>
</evidence>
<dbReference type="Proteomes" id="UP000637578">
    <property type="component" value="Unassembled WGS sequence"/>
</dbReference>
<name>A0A8J3C8F4_9PSEU</name>
<protein>
    <submittedName>
        <fullName evidence="1">Uncharacterized protein</fullName>
    </submittedName>
</protein>
<proteinExistence type="predicted"/>
<dbReference type="AlphaFoldDB" id="A0A8J3C8F4"/>
<keyword evidence="2" id="KW-1185">Reference proteome</keyword>
<evidence type="ECO:0000313" key="2">
    <source>
        <dbReference type="Proteomes" id="UP000637578"/>
    </source>
</evidence>
<comment type="caution">
    <text evidence="1">The sequence shown here is derived from an EMBL/GenBank/DDBJ whole genome shotgun (WGS) entry which is preliminary data.</text>
</comment>
<sequence length="95" mass="10258">MSDLGSFIKDPDEVLTYVFDWGEEYLAVDETITTSKMKVTGPAGINVDSETNDATTATVQLSGGVTGFTYRVSNKITTSNGITAERSISITIEQR</sequence>
<accession>A0A8J3C8F4</accession>